<evidence type="ECO:0000313" key="3">
    <source>
        <dbReference type="Proteomes" id="UP001425155"/>
    </source>
</evidence>
<dbReference type="Gene3D" id="3.10.450.50">
    <property type="match status" value="1"/>
</dbReference>
<dbReference type="Proteomes" id="UP001425155">
    <property type="component" value="Unassembled WGS sequence"/>
</dbReference>
<keyword evidence="3" id="KW-1185">Reference proteome</keyword>
<dbReference type="RefSeq" id="WP_342111332.1">
    <property type="nucleotide sequence ID" value="NZ_JBCAUN010000001.1"/>
</dbReference>
<comment type="caution">
    <text evidence="2">The sequence shown here is derived from an EMBL/GenBank/DDBJ whole genome shotgun (WGS) entry which is preliminary data.</text>
</comment>
<accession>A0ABU9W0W8</accession>
<dbReference type="InterPro" id="IPR032710">
    <property type="entry name" value="NTF2-like_dom_sf"/>
</dbReference>
<name>A0ABU9W0W8_9MICO</name>
<dbReference type="Pfam" id="PF12680">
    <property type="entry name" value="SnoaL_2"/>
    <property type="match status" value="1"/>
</dbReference>
<proteinExistence type="predicted"/>
<organism evidence="2 3">
    <name type="scientific">Leifsonia stereocauli</name>
    <dbReference type="NCBI Taxonomy" id="3134136"/>
    <lineage>
        <taxon>Bacteria</taxon>
        <taxon>Bacillati</taxon>
        <taxon>Actinomycetota</taxon>
        <taxon>Actinomycetes</taxon>
        <taxon>Micrococcales</taxon>
        <taxon>Microbacteriaceae</taxon>
        <taxon>Leifsonia</taxon>
    </lineage>
</organism>
<protein>
    <submittedName>
        <fullName evidence="2">Nuclear transport factor 2 family protein</fullName>
    </submittedName>
</protein>
<sequence>MNALPDPVDAFFEATNAGDVDRFVAAFAADGVIDDWGRTFTGHDGVRQWTEGESIGVEQTFEITSFRIEGRTVVVLADVGGNGFNGPSTFTFDLTDDGSAIERMVITA</sequence>
<evidence type="ECO:0000313" key="2">
    <source>
        <dbReference type="EMBL" id="MEN1945325.1"/>
    </source>
</evidence>
<dbReference type="EMBL" id="JBCLVG010000001">
    <property type="protein sequence ID" value="MEN1945325.1"/>
    <property type="molecule type" value="Genomic_DNA"/>
</dbReference>
<gene>
    <name evidence="2" type="ORF">WJX64_02065</name>
</gene>
<feature type="domain" description="SnoaL-like" evidence="1">
    <location>
        <begin position="8"/>
        <end position="97"/>
    </location>
</feature>
<dbReference type="InterPro" id="IPR037401">
    <property type="entry name" value="SnoaL-like"/>
</dbReference>
<dbReference type="SUPFAM" id="SSF54427">
    <property type="entry name" value="NTF2-like"/>
    <property type="match status" value="1"/>
</dbReference>
<reference evidence="2 3" key="1">
    <citation type="submission" date="2024-03" db="EMBL/GenBank/DDBJ databases">
        <title>YIM 134122 draft genome.</title>
        <authorList>
            <person name="Zuo S."/>
            <person name="Xiong L."/>
        </authorList>
    </citation>
    <scope>NUCLEOTIDE SEQUENCE [LARGE SCALE GENOMIC DNA]</scope>
    <source>
        <strain evidence="2 3">YIM 134122</strain>
    </source>
</reference>
<evidence type="ECO:0000259" key="1">
    <source>
        <dbReference type="Pfam" id="PF12680"/>
    </source>
</evidence>